<reference evidence="3" key="1">
    <citation type="submission" date="2019-04" db="EMBL/GenBank/DDBJ databases">
        <title>Friends and foes A comparative genomics studyof 23 Aspergillus species from section Flavi.</title>
        <authorList>
            <consortium name="DOE Joint Genome Institute"/>
            <person name="Kjaerbolling I."/>
            <person name="Vesth T."/>
            <person name="Frisvad J.C."/>
            <person name="Nybo J.L."/>
            <person name="Theobald S."/>
            <person name="Kildgaard S."/>
            <person name="Isbrandt T."/>
            <person name="Kuo A."/>
            <person name="Sato A."/>
            <person name="Lyhne E.K."/>
            <person name="Kogle M.E."/>
            <person name="Wiebenga A."/>
            <person name="Kun R.S."/>
            <person name="Lubbers R.J."/>
            <person name="Makela M.R."/>
            <person name="Barry K."/>
            <person name="Chovatia M."/>
            <person name="Clum A."/>
            <person name="Daum C."/>
            <person name="Haridas S."/>
            <person name="He G."/>
            <person name="LaButti K."/>
            <person name="Lipzen A."/>
            <person name="Mondo S."/>
            <person name="Riley R."/>
            <person name="Salamov A."/>
            <person name="Simmons B.A."/>
            <person name="Magnuson J.K."/>
            <person name="Henrissat B."/>
            <person name="Mortensen U.H."/>
            <person name="Larsen T.O."/>
            <person name="Devries R.P."/>
            <person name="Grigoriev I.V."/>
            <person name="Machida M."/>
            <person name="Baker S.E."/>
            <person name="Andersen M.R."/>
        </authorList>
    </citation>
    <scope>NUCLEOTIDE SEQUENCE [LARGE SCALE GENOMIC DNA]</scope>
    <source>
        <strain evidence="3">CBS 553.77</strain>
    </source>
</reference>
<evidence type="ECO:0000313" key="2">
    <source>
        <dbReference type="EMBL" id="KAE8350493.1"/>
    </source>
</evidence>
<keyword evidence="1" id="KW-0812">Transmembrane</keyword>
<protein>
    <submittedName>
        <fullName evidence="2">Uncharacterized protein</fullName>
    </submittedName>
</protein>
<keyword evidence="1" id="KW-1133">Transmembrane helix</keyword>
<evidence type="ECO:0000256" key="1">
    <source>
        <dbReference type="SAM" id="Phobius"/>
    </source>
</evidence>
<accession>A0A5N6YZY4</accession>
<keyword evidence="1" id="KW-0472">Membrane</keyword>
<dbReference type="AlphaFoldDB" id="A0A5N6YZY4"/>
<organism evidence="2 3">
    <name type="scientific">Aspergillus coremiiformis</name>
    <dbReference type="NCBI Taxonomy" id="138285"/>
    <lineage>
        <taxon>Eukaryota</taxon>
        <taxon>Fungi</taxon>
        <taxon>Dikarya</taxon>
        <taxon>Ascomycota</taxon>
        <taxon>Pezizomycotina</taxon>
        <taxon>Eurotiomycetes</taxon>
        <taxon>Eurotiomycetidae</taxon>
        <taxon>Eurotiales</taxon>
        <taxon>Aspergillaceae</taxon>
        <taxon>Aspergillus</taxon>
        <taxon>Aspergillus subgen. Circumdati</taxon>
    </lineage>
</organism>
<dbReference type="Proteomes" id="UP000327118">
    <property type="component" value="Unassembled WGS sequence"/>
</dbReference>
<gene>
    <name evidence="2" type="ORF">BDV28DRAFT_37313</name>
</gene>
<feature type="transmembrane region" description="Helical" evidence="1">
    <location>
        <begin position="12"/>
        <end position="35"/>
    </location>
</feature>
<name>A0A5N6YZY4_9EURO</name>
<sequence length="96" mass="11286">MRLIRQLQYNPVRLLNFLLNFPCCLFFVCFFFLVFCPHSFFPPVTSTVINHLCFTLIQYRSIVVPSLYTKLVYSVLRTPNATNRAIIHFLSAIAMY</sequence>
<evidence type="ECO:0000313" key="3">
    <source>
        <dbReference type="Proteomes" id="UP000327118"/>
    </source>
</evidence>
<proteinExistence type="predicted"/>
<keyword evidence="3" id="KW-1185">Reference proteome</keyword>
<dbReference type="EMBL" id="ML739221">
    <property type="protein sequence ID" value="KAE8350493.1"/>
    <property type="molecule type" value="Genomic_DNA"/>
</dbReference>